<gene>
    <name evidence="1" type="ORF">A5792_03660</name>
</gene>
<sequence>MLPVTQAANLAALRLADRIGFTRVGAFEQFNAEQVLATARLGAFLRHWRFHASRKSWAAPSQLSAKPQ</sequence>
<name>A0A1A0QVN9_MYCPR</name>
<dbReference type="STRING" id="43304.GCA_001403655_03220"/>
<proteinExistence type="predicted"/>
<comment type="caution">
    <text evidence="1">The sequence shown here is derived from an EMBL/GenBank/DDBJ whole genome shotgun (WGS) entry which is preliminary data.</text>
</comment>
<organism evidence="1 2">
    <name type="scientific">Mycolicibacterium peregrinum</name>
    <name type="common">Mycobacterium peregrinum</name>
    <dbReference type="NCBI Taxonomy" id="43304"/>
    <lineage>
        <taxon>Bacteria</taxon>
        <taxon>Bacillati</taxon>
        <taxon>Actinomycetota</taxon>
        <taxon>Actinomycetes</taxon>
        <taxon>Mycobacteriales</taxon>
        <taxon>Mycobacteriaceae</taxon>
        <taxon>Mycolicibacterium</taxon>
    </lineage>
</organism>
<dbReference type="RefSeq" id="WP_064934646.1">
    <property type="nucleotide sequence ID" value="NZ_LZSO01000034.1"/>
</dbReference>
<protein>
    <recommendedName>
        <fullName evidence="3">N-acetyltransferase domain-containing protein</fullName>
    </recommendedName>
</protein>
<evidence type="ECO:0000313" key="2">
    <source>
        <dbReference type="Proteomes" id="UP000093902"/>
    </source>
</evidence>
<dbReference type="AlphaFoldDB" id="A0A1A0QVN9"/>
<dbReference type="EMBL" id="LZSO01000034">
    <property type="protein sequence ID" value="OBB26216.1"/>
    <property type="molecule type" value="Genomic_DNA"/>
</dbReference>
<evidence type="ECO:0000313" key="1">
    <source>
        <dbReference type="EMBL" id="OBB26216.1"/>
    </source>
</evidence>
<evidence type="ECO:0008006" key="3">
    <source>
        <dbReference type="Google" id="ProtNLM"/>
    </source>
</evidence>
<dbReference type="Proteomes" id="UP000093902">
    <property type="component" value="Unassembled WGS sequence"/>
</dbReference>
<accession>A0A1A0QVN9</accession>
<reference evidence="2" key="1">
    <citation type="submission" date="2016-06" db="EMBL/GenBank/DDBJ databases">
        <authorList>
            <person name="Sutton G."/>
            <person name="Brinkac L."/>
            <person name="Sanka R."/>
            <person name="Adams M."/>
            <person name="Lau E."/>
            <person name="Mehaffy C."/>
            <person name="Tameris M."/>
            <person name="Hatherill M."/>
            <person name="Hanekom W."/>
            <person name="Mahomed H."/>
            <person name="Mcshane H."/>
        </authorList>
    </citation>
    <scope>NUCLEOTIDE SEQUENCE [LARGE SCALE GENOMIC DNA]</scope>
    <source>
        <strain evidence="2">852002-51209_SCH5440388</strain>
    </source>
</reference>